<dbReference type="SMART" id="SM00321">
    <property type="entry name" value="WSC"/>
    <property type="match status" value="1"/>
</dbReference>
<feature type="region of interest" description="Disordered" evidence="1">
    <location>
        <begin position="198"/>
        <end position="219"/>
    </location>
</feature>
<feature type="region of interest" description="Disordered" evidence="1">
    <location>
        <begin position="128"/>
        <end position="152"/>
    </location>
</feature>
<dbReference type="Proteomes" id="UP000738349">
    <property type="component" value="Unassembled WGS sequence"/>
</dbReference>
<keyword evidence="2" id="KW-0732">Signal</keyword>
<gene>
    <name evidence="4" type="ORF">EDB81DRAFT_808469</name>
</gene>
<feature type="domain" description="WSC" evidence="3">
    <location>
        <begin position="37"/>
        <end position="127"/>
    </location>
</feature>
<reference evidence="4" key="1">
    <citation type="journal article" date="2021" name="Nat. Commun.">
        <title>Genetic determinants of endophytism in the Arabidopsis root mycobiome.</title>
        <authorList>
            <person name="Mesny F."/>
            <person name="Miyauchi S."/>
            <person name="Thiergart T."/>
            <person name="Pickel B."/>
            <person name="Atanasova L."/>
            <person name="Karlsson M."/>
            <person name="Huettel B."/>
            <person name="Barry K.W."/>
            <person name="Haridas S."/>
            <person name="Chen C."/>
            <person name="Bauer D."/>
            <person name="Andreopoulos W."/>
            <person name="Pangilinan J."/>
            <person name="LaButti K."/>
            <person name="Riley R."/>
            <person name="Lipzen A."/>
            <person name="Clum A."/>
            <person name="Drula E."/>
            <person name="Henrissat B."/>
            <person name="Kohler A."/>
            <person name="Grigoriev I.V."/>
            <person name="Martin F.M."/>
            <person name="Hacquard S."/>
        </authorList>
    </citation>
    <scope>NUCLEOTIDE SEQUENCE</scope>
    <source>
        <strain evidence="4">MPI-CAGE-AT-0147</strain>
    </source>
</reference>
<evidence type="ECO:0000259" key="3">
    <source>
        <dbReference type="PROSITE" id="PS51212"/>
    </source>
</evidence>
<dbReference type="PROSITE" id="PS51212">
    <property type="entry name" value="WSC"/>
    <property type="match status" value="1"/>
</dbReference>
<feature type="signal peptide" evidence="2">
    <location>
        <begin position="1"/>
        <end position="20"/>
    </location>
</feature>
<comment type="caution">
    <text evidence="4">The sequence shown here is derived from an EMBL/GenBank/DDBJ whole genome shotgun (WGS) entry which is preliminary data.</text>
</comment>
<dbReference type="Pfam" id="PF01822">
    <property type="entry name" value="WSC"/>
    <property type="match status" value="1"/>
</dbReference>
<sequence>MTKLTTVYSTLLLWVTLAAARSREPSQPPASVAIPGLVTSQGCYGSLPAVALGEPMVYLSIGSCSNRCMQRYKSVTILHLDICFCADTYPPRHSLLDDSKCNVPCPGYPFDACGGRKPDAYSVFNTGLNPDVEHDNDDNDESSPSPTDTANDHQLYSGQCHSVLTSINDAAESIFSAAKDFANKVQIFIGDTLGHIESDDTNYSGLEEGMSQEAEDLKI</sequence>
<proteinExistence type="predicted"/>
<name>A0A9P9E1I1_9HYPO</name>
<evidence type="ECO:0000313" key="5">
    <source>
        <dbReference type="Proteomes" id="UP000738349"/>
    </source>
</evidence>
<evidence type="ECO:0000256" key="2">
    <source>
        <dbReference type="SAM" id="SignalP"/>
    </source>
</evidence>
<organism evidence="4 5">
    <name type="scientific">Dactylonectria macrodidyma</name>
    <dbReference type="NCBI Taxonomy" id="307937"/>
    <lineage>
        <taxon>Eukaryota</taxon>
        <taxon>Fungi</taxon>
        <taxon>Dikarya</taxon>
        <taxon>Ascomycota</taxon>
        <taxon>Pezizomycotina</taxon>
        <taxon>Sordariomycetes</taxon>
        <taxon>Hypocreomycetidae</taxon>
        <taxon>Hypocreales</taxon>
        <taxon>Nectriaceae</taxon>
        <taxon>Dactylonectria</taxon>
    </lineage>
</organism>
<keyword evidence="5" id="KW-1185">Reference proteome</keyword>
<dbReference type="InterPro" id="IPR002889">
    <property type="entry name" value="WSC_carb-bd"/>
</dbReference>
<accession>A0A9P9E1I1</accession>
<dbReference type="OrthoDB" id="2019572at2759"/>
<feature type="chain" id="PRO_5040501858" description="WSC domain-containing protein" evidence="2">
    <location>
        <begin position="21"/>
        <end position="219"/>
    </location>
</feature>
<evidence type="ECO:0000256" key="1">
    <source>
        <dbReference type="SAM" id="MobiDB-lite"/>
    </source>
</evidence>
<protein>
    <recommendedName>
        <fullName evidence="3">WSC domain-containing protein</fullName>
    </recommendedName>
</protein>
<evidence type="ECO:0000313" key="4">
    <source>
        <dbReference type="EMBL" id="KAH7128892.1"/>
    </source>
</evidence>
<dbReference type="AlphaFoldDB" id="A0A9P9E1I1"/>
<dbReference type="EMBL" id="JAGMUV010000018">
    <property type="protein sequence ID" value="KAH7128892.1"/>
    <property type="molecule type" value="Genomic_DNA"/>
</dbReference>